<accession>A0A560WCU3</accession>
<gene>
    <name evidence="2" type="ORF">FB557_1024</name>
</gene>
<reference evidence="2 3" key="1">
    <citation type="submission" date="2019-06" db="EMBL/GenBank/DDBJ databases">
        <title>Sequencing the genomes of 1000 actinobacteria strains.</title>
        <authorList>
            <person name="Klenk H.-P."/>
        </authorList>
    </citation>
    <scope>NUCLEOTIDE SEQUENCE [LARGE SCALE GENOMIC DNA]</scope>
    <source>
        <strain evidence="2 3">DSM 18935</strain>
    </source>
</reference>
<keyword evidence="1" id="KW-1133">Transmembrane helix</keyword>
<feature type="transmembrane region" description="Helical" evidence="1">
    <location>
        <begin position="6"/>
        <end position="27"/>
    </location>
</feature>
<dbReference type="EMBL" id="VIUW01000002">
    <property type="protein sequence ID" value="TWD15513.1"/>
    <property type="molecule type" value="Genomic_DNA"/>
</dbReference>
<keyword evidence="1" id="KW-0812">Transmembrane</keyword>
<evidence type="ECO:0008006" key="4">
    <source>
        <dbReference type="Google" id="ProtNLM"/>
    </source>
</evidence>
<feature type="transmembrane region" description="Helical" evidence="1">
    <location>
        <begin position="370"/>
        <end position="391"/>
    </location>
</feature>
<feature type="transmembrane region" description="Helical" evidence="1">
    <location>
        <begin position="106"/>
        <end position="126"/>
    </location>
</feature>
<evidence type="ECO:0000313" key="3">
    <source>
        <dbReference type="Proteomes" id="UP000315628"/>
    </source>
</evidence>
<feature type="transmembrane region" description="Helical" evidence="1">
    <location>
        <begin position="182"/>
        <end position="204"/>
    </location>
</feature>
<dbReference type="Proteomes" id="UP000315628">
    <property type="component" value="Unassembled WGS sequence"/>
</dbReference>
<feature type="transmembrane region" description="Helical" evidence="1">
    <location>
        <begin position="400"/>
        <end position="419"/>
    </location>
</feature>
<dbReference type="RefSeq" id="WP_144856273.1">
    <property type="nucleotide sequence ID" value="NZ_BAAAYT010000007.1"/>
</dbReference>
<keyword evidence="3" id="KW-1185">Reference proteome</keyword>
<name>A0A560WCU3_9MICO</name>
<organism evidence="2 3">
    <name type="scientific">Marihabitans asiaticum</name>
    <dbReference type="NCBI Taxonomy" id="415218"/>
    <lineage>
        <taxon>Bacteria</taxon>
        <taxon>Bacillati</taxon>
        <taxon>Actinomycetota</taxon>
        <taxon>Actinomycetes</taxon>
        <taxon>Micrococcales</taxon>
        <taxon>Intrasporangiaceae</taxon>
        <taxon>Marihabitans</taxon>
    </lineage>
</organism>
<comment type="caution">
    <text evidence="2">The sequence shown here is derived from an EMBL/GenBank/DDBJ whole genome shotgun (WGS) entry which is preliminary data.</text>
</comment>
<evidence type="ECO:0000256" key="1">
    <source>
        <dbReference type="SAM" id="Phobius"/>
    </source>
</evidence>
<feature type="transmembrane region" description="Helical" evidence="1">
    <location>
        <begin position="298"/>
        <end position="316"/>
    </location>
</feature>
<feature type="transmembrane region" description="Helical" evidence="1">
    <location>
        <begin position="425"/>
        <end position="443"/>
    </location>
</feature>
<protein>
    <recommendedName>
        <fullName evidence="4">Dolichyl-phosphate-mannose-protein mannosyltransferase</fullName>
    </recommendedName>
</protein>
<sequence length="482" mass="50776">MTTAAGQILPAVIMVAAVVGLGVPSAVRAGTRLHLPLSTVLGLIPLLGLATLGSATLVIGHLNGLGAWLPAAALLAGLGCAWLDRENVLALLSRVRDAWSPQWRQSPIAIGAVAVALSIAFVAGLAPPARTDEVEYHWPAALQWAQVGSWVDSDFRHVDGFPLMEVIYTVPATWGAYGAAHWLHLMSLVGLGLVVAGIATSMGIRGSAAVGTAAMAMPVVWDGAWVAYNDTATGAFGLAAVAVVLGARHPLDRNAIALAAVLCAIAISIKPTGLGAVGVVALVLLARGRNEGVRASRVAWSWVVMGAAAAVTYALWTLRRWIITGSPTDPGVFVDNPTADMLARMPTTADKLIAPVMPFVTGLIGSNEPWGGRTSFVVQVLLIPAIGYVAWRGGAVLRRFALMAVPAWIHWIVMGLAGLRTRFHIVSWVMLVVAVRIAVEDLATRRPGWRLTLELLWGLCVLAGALDVSLEMLRAIRDDMIR</sequence>
<proteinExistence type="predicted"/>
<dbReference type="OrthoDB" id="9839485at2"/>
<feature type="transmembrane region" description="Helical" evidence="1">
    <location>
        <begin position="65"/>
        <end position="85"/>
    </location>
</feature>
<feature type="transmembrane region" description="Helical" evidence="1">
    <location>
        <begin position="39"/>
        <end position="59"/>
    </location>
</feature>
<keyword evidence="1" id="KW-0472">Membrane</keyword>
<feature type="transmembrane region" description="Helical" evidence="1">
    <location>
        <begin position="257"/>
        <end position="286"/>
    </location>
</feature>
<evidence type="ECO:0000313" key="2">
    <source>
        <dbReference type="EMBL" id="TWD15513.1"/>
    </source>
</evidence>
<dbReference type="AlphaFoldDB" id="A0A560WCU3"/>
<feature type="transmembrane region" description="Helical" evidence="1">
    <location>
        <begin position="225"/>
        <end position="245"/>
    </location>
</feature>